<dbReference type="InterPro" id="IPR029063">
    <property type="entry name" value="SAM-dependent_MTases_sf"/>
</dbReference>
<dbReference type="GO" id="GO:0008168">
    <property type="term" value="F:methyltransferase activity"/>
    <property type="evidence" value="ECO:0007669"/>
    <property type="project" value="UniProtKB-KW"/>
</dbReference>
<dbReference type="PANTHER" id="PTHR14614:SF130">
    <property type="entry name" value="PROTEIN-LYSINE N-METHYLTRANSFERASE EEF2KMT"/>
    <property type="match status" value="1"/>
</dbReference>
<dbReference type="CDD" id="cd02440">
    <property type="entry name" value="AdoMet_MTases"/>
    <property type="match status" value="1"/>
</dbReference>
<comment type="caution">
    <text evidence="1">The sequence shown here is derived from an EMBL/GenBank/DDBJ whole genome shotgun (WGS) entry which is preliminary data.</text>
</comment>
<protein>
    <submittedName>
        <fullName evidence="1">Putative methyltransferase-domain-containing protein</fullName>
    </submittedName>
</protein>
<dbReference type="STRING" id="765915.A0A1Y2I262"/>
<gene>
    <name evidence="1" type="ORF">BCR44DRAFT_1457689</name>
</gene>
<dbReference type="GO" id="GO:0032259">
    <property type="term" value="P:methylation"/>
    <property type="evidence" value="ECO:0007669"/>
    <property type="project" value="UniProtKB-KW"/>
</dbReference>
<keyword evidence="1" id="KW-0808">Transferase</keyword>
<dbReference type="Pfam" id="PF10294">
    <property type="entry name" value="Methyltransf_16"/>
    <property type="match status" value="1"/>
</dbReference>
<keyword evidence="1" id="KW-0489">Methyltransferase</keyword>
<organism evidence="1 2">
    <name type="scientific">Catenaria anguillulae PL171</name>
    <dbReference type="NCBI Taxonomy" id="765915"/>
    <lineage>
        <taxon>Eukaryota</taxon>
        <taxon>Fungi</taxon>
        <taxon>Fungi incertae sedis</taxon>
        <taxon>Blastocladiomycota</taxon>
        <taxon>Blastocladiomycetes</taxon>
        <taxon>Blastocladiales</taxon>
        <taxon>Catenariaceae</taxon>
        <taxon>Catenaria</taxon>
    </lineage>
</organism>
<dbReference type="Proteomes" id="UP000193411">
    <property type="component" value="Unassembled WGS sequence"/>
</dbReference>
<accession>A0A1Y2I262</accession>
<evidence type="ECO:0000313" key="1">
    <source>
        <dbReference type="EMBL" id="ORZ40314.1"/>
    </source>
</evidence>
<dbReference type="OrthoDB" id="194386at2759"/>
<proteinExistence type="predicted"/>
<keyword evidence="2" id="KW-1185">Reference proteome</keyword>
<name>A0A1Y2I262_9FUNG</name>
<sequence length="244" mass="26723">MAANIHGDEPTWERGPDFTVKTWFLDEHCESHVSTFEHQRAISGGTTGLKTWPAALAFAEYLLVNPALVRGQRVLELGSGVGMLGLVIAHLGANQVMMTDFHSEVLKMLQANINEYKDKNPDSTTDLQVRPLDWFACATPESVQSMTPEVLLCADTVYDPDLLPALAQCVRAFLLAARQHKRELNVLMATAVRRQATFDKLRETLASHGLAHLVVCAESPPVTKFPLDEVGSPIALLKIGLVGV</sequence>
<reference evidence="1 2" key="1">
    <citation type="submission" date="2016-07" db="EMBL/GenBank/DDBJ databases">
        <title>Pervasive Adenine N6-methylation of Active Genes in Fungi.</title>
        <authorList>
            <consortium name="DOE Joint Genome Institute"/>
            <person name="Mondo S.J."/>
            <person name="Dannebaum R.O."/>
            <person name="Kuo R.C."/>
            <person name="Labutti K."/>
            <person name="Haridas S."/>
            <person name="Kuo A."/>
            <person name="Salamov A."/>
            <person name="Ahrendt S.R."/>
            <person name="Lipzen A."/>
            <person name="Sullivan W."/>
            <person name="Andreopoulos W.B."/>
            <person name="Clum A."/>
            <person name="Lindquist E."/>
            <person name="Daum C."/>
            <person name="Ramamoorthy G.K."/>
            <person name="Gryganskyi A."/>
            <person name="Culley D."/>
            <person name="Magnuson J.K."/>
            <person name="James T.Y."/>
            <person name="O'Malley M.A."/>
            <person name="Stajich J.E."/>
            <person name="Spatafora J.W."/>
            <person name="Visel A."/>
            <person name="Grigoriev I.V."/>
        </authorList>
    </citation>
    <scope>NUCLEOTIDE SEQUENCE [LARGE SCALE GENOMIC DNA]</scope>
    <source>
        <strain evidence="1 2">PL171</strain>
    </source>
</reference>
<dbReference type="InterPro" id="IPR019410">
    <property type="entry name" value="Methyltransf_16"/>
</dbReference>
<dbReference type="SUPFAM" id="SSF53335">
    <property type="entry name" value="S-adenosyl-L-methionine-dependent methyltransferases"/>
    <property type="match status" value="1"/>
</dbReference>
<dbReference type="PANTHER" id="PTHR14614">
    <property type="entry name" value="HEPATOCELLULAR CARCINOMA-ASSOCIATED ANTIGEN"/>
    <property type="match status" value="1"/>
</dbReference>
<dbReference type="AlphaFoldDB" id="A0A1Y2I262"/>
<evidence type="ECO:0000313" key="2">
    <source>
        <dbReference type="Proteomes" id="UP000193411"/>
    </source>
</evidence>
<dbReference type="Gene3D" id="3.40.50.150">
    <property type="entry name" value="Vaccinia Virus protein VP39"/>
    <property type="match status" value="1"/>
</dbReference>
<dbReference type="EMBL" id="MCFL01000003">
    <property type="protein sequence ID" value="ORZ40314.1"/>
    <property type="molecule type" value="Genomic_DNA"/>
</dbReference>